<protein>
    <submittedName>
        <fullName evidence="3">IS5 family transposase</fullName>
    </submittedName>
</protein>
<evidence type="ECO:0000259" key="2">
    <source>
        <dbReference type="Pfam" id="PF13340"/>
    </source>
</evidence>
<accession>A0ABW3PJ92</accession>
<evidence type="ECO:0000313" key="3">
    <source>
        <dbReference type="EMBL" id="MFD1125527.1"/>
    </source>
</evidence>
<dbReference type="PANTHER" id="PTHR30007:SF0">
    <property type="entry name" value="TRANSPOSASE"/>
    <property type="match status" value="1"/>
</dbReference>
<dbReference type="RefSeq" id="WP_370824322.1">
    <property type="nucleotide sequence ID" value="NZ_JBHTLH010000032.1"/>
</dbReference>
<proteinExistence type="predicted"/>
<dbReference type="InterPro" id="IPR025161">
    <property type="entry name" value="IS402-like_dom"/>
</dbReference>
<gene>
    <name evidence="3" type="ORF">ACFQ22_09210</name>
</gene>
<dbReference type="InterPro" id="IPR002559">
    <property type="entry name" value="Transposase_11"/>
</dbReference>
<dbReference type="Proteomes" id="UP001597156">
    <property type="component" value="Unassembled WGS sequence"/>
</dbReference>
<dbReference type="EMBL" id="JBHTLH010000032">
    <property type="protein sequence ID" value="MFD1125527.1"/>
    <property type="molecule type" value="Genomic_DNA"/>
</dbReference>
<name>A0ABW3PJ92_9LACO</name>
<evidence type="ECO:0000313" key="4">
    <source>
        <dbReference type="Proteomes" id="UP001597156"/>
    </source>
</evidence>
<evidence type="ECO:0000259" key="1">
    <source>
        <dbReference type="Pfam" id="PF01609"/>
    </source>
</evidence>
<keyword evidence="4" id="KW-1185">Reference proteome</keyword>
<reference evidence="4" key="1">
    <citation type="journal article" date="2019" name="Int. J. Syst. Evol. Microbiol.">
        <title>The Global Catalogue of Microorganisms (GCM) 10K type strain sequencing project: providing services to taxonomists for standard genome sequencing and annotation.</title>
        <authorList>
            <consortium name="The Broad Institute Genomics Platform"/>
            <consortium name="The Broad Institute Genome Sequencing Center for Infectious Disease"/>
            <person name="Wu L."/>
            <person name="Ma J."/>
        </authorList>
    </citation>
    <scope>NUCLEOTIDE SEQUENCE [LARGE SCALE GENOMIC DNA]</scope>
    <source>
        <strain evidence="4">CCUG 71848</strain>
    </source>
</reference>
<feature type="domain" description="Transposase IS4-like" evidence="1">
    <location>
        <begin position="105"/>
        <end position="258"/>
    </location>
</feature>
<dbReference type="Pfam" id="PF01609">
    <property type="entry name" value="DDE_Tnp_1"/>
    <property type="match status" value="1"/>
</dbReference>
<feature type="domain" description="Insertion element IS402-like" evidence="2">
    <location>
        <begin position="8"/>
        <end position="73"/>
    </location>
</feature>
<dbReference type="PANTHER" id="PTHR30007">
    <property type="entry name" value="PHP DOMAIN PROTEIN"/>
    <property type="match status" value="1"/>
</dbReference>
<sequence length="262" mass="30300">MTGYPSDITRQQFELIRPDLEAARRRTRPRQVDLYDVFNAVLYILRTGSQWRQLPHDFPNWQTVCGYFCRWSEPINEQGFSRLDLILKKLSLKVDDTLGRSVPTTFVILDAQSVKNTETAQQKGYDDGKKISGIKRHLAVDINGFPQAIYITTANVSERRGATTLLTLNPDQFRLVKRVMADGGYTGKNFAQVVQSLIGAEVVIAKQHDLRHGQVTPQRWVIERSFSWLDKCRRLWWNCERYLRTSHVMVALAFIAILLRRC</sequence>
<dbReference type="Pfam" id="PF13340">
    <property type="entry name" value="DUF4096"/>
    <property type="match status" value="1"/>
</dbReference>
<comment type="caution">
    <text evidence="3">The sequence shown here is derived from an EMBL/GenBank/DDBJ whole genome shotgun (WGS) entry which is preliminary data.</text>
</comment>
<dbReference type="NCBIfam" id="NF033580">
    <property type="entry name" value="transpos_IS5_3"/>
    <property type="match status" value="1"/>
</dbReference>
<organism evidence="3 4">
    <name type="scientific">Lentilactobacillus raoultii</name>
    <dbReference type="NCBI Taxonomy" id="1987503"/>
    <lineage>
        <taxon>Bacteria</taxon>
        <taxon>Bacillati</taxon>
        <taxon>Bacillota</taxon>
        <taxon>Bacilli</taxon>
        <taxon>Lactobacillales</taxon>
        <taxon>Lactobacillaceae</taxon>
        <taxon>Lentilactobacillus</taxon>
    </lineage>
</organism>